<keyword evidence="4 7" id="KW-0812">Transmembrane</keyword>
<organism evidence="8 9">
    <name type="scientific">Halogranum amylolyticum</name>
    <dbReference type="NCBI Taxonomy" id="660520"/>
    <lineage>
        <taxon>Archaea</taxon>
        <taxon>Methanobacteriati</taxon>
        <taxon>Methanobacteriota</taxon>
        <taxon>Stenosarchaea group</taxon>
        <taxon>Halobacteria</taxon>
        <taxon>Halobacteriales</taxon>
        <taxon>Haloferacaceae</taxon>
    </lineage>
</organism>
<dbReference type="AlphaFoldDB" id="A0A1H8MX70"/>
<dbReference type="Pfam" id="PF02028">
    <property type="entry name" value="BCCT"/>
    <property type="match status" value="1"/>
</dbReference>
<keyword evidence="2" id="KW-0813">Transport</keyword>
<name>A0A1H8MX70_9EURY</name>
<feature type="transmembrane region" description="Helical" evidence="7">
    <location>
        <begin position="58"/>
        <end position="81"/>
    </location>
</feature>
<keyword evidence="5 7" id="KW-1133">Transmembrane helix</keyword>
<proteinExistence type="predicted"/>
<feature type="transmembrane region" description="Helical" evidence="7">
    <location>
        <begin position="326"/>
        <end position="344"/>
    </location>
</feature>
<feature type="transmembrane region" description="Helical" evidence="7">
    <location>
        <begin position="202"/>
        <end position="220"/>
    </location>
</feature>
<feature type="transmembrane region" description="Helical" evidence="7">
    <location>
        <begin position="411"/>
        <end position="435"/>
    </location>
</feature>
<dbReference type="EMBL" id="FODV01000001">
    <property type="protein sequence ID" value="SEO21879.1"/>
    <property type="molecule type" value="Genomic_DNA"/>
</dbReference>
<feature type="transmembrane region" description="Helical" evidence="7">
    <location>
        <begin position="356"/>
        <end position="381"/>
    </location>
</feature>
<evidence type="ECO:0000256" key="4">
    <source>
        <dbReference type="ARBA" id="ARBA00022692"/>
    </source>
</evidence>
<accession>A0A1H8MX70</accession>
<evidence type="ECO:0000256" key="1">
    <source>
        <dbReference type="ARBA" id="ARBA00004651"/>
    </source>
</evidence>
<dbReference type="GO" id="GO:0005886">
    <property type="term" value="C:plasma membrane"/>
    <property type="evidence" value="ECO:0007669"/>
    <property type="project" value="UniProtKB-SubCell"/>
</dbReference>
<evidence type="ECO:0000256" key="6">
    <source>
        <dbReference type="ARBA" id="ARBA00023136"/>
    </source>
</evidence>
<dbReference type="PANTHER" id="PTHR30047:SF7">
    <property type="entry name" value="HIGH-AFFINITY CHOLINE TRANSPORT PROTEIN"/>
    <property type="match status" value="1"/>
</dbReference>
<sequence>MSQRTDQGAVEEFLDEIEPIVFAFGAGITLLFVAVFALNPEAAGSVVSGATDFVLGHFNWAFLLVMLGFVGFLVFLIFGPWGRLRLGDEAPEFSYFSYFTMIYSAGLAAGIVFWGPSEALLHYSTVPPLYDVAAKSQAAIPIAVQYSMFHWAIVQWSCFTVMGLGIGYFVHEHGAPLRVSAVLTPFVGADNVDNLAGKTIDILAVFATLGGVATSLGFIGSQFLTGLEFQWGIQLGDAGTIAVITGMTALFTVSLVLGVDKGIRRLSNFNMVLFGALMVATLAFGPTFRVLELSTQATGGLVGEFFQMALFADYTNGGSWSNAWTVFYWLWPLAWSPFAGLFIARISRGRSVREVAFTGIVATSLATIPWFAIVGGTATIFQHNGTADILGPVNQYGEAVSGYVLFGAMDFMGLPVGTLLLFGFLVLVTTFFVTSADSSTLAVSMMTTGGKEEPSAINRVFWGILQGAVASILMVIGGVSALQSAAIITGGPFAIVCVIAIVGLVKTFSEKSGNLLLTDEATVFRKPDSTKQSSSTKVAAGTDDD</sequence>
<evidence type="ECO:0000256" key="3">
    <source>
        <dbReference type="ARBA" id="ARBA00022475"/>
    </source>
</evidence>
<feature type="transmembrane region" description="Helical" evidence="7">
    <location>
        <begin position="240"/>
        <end position="259"/>
    </location>
</feature>
<dbReference type="Proteomes" id="UP000199126">
    <property type="component" value="Unassembled WGS sequence"/>
</dbReference>
<dbReference type="OrthoDB" id="141573at2157"/>
<evidence type="ECO:0000313" key="8">
    <source>
        <dbReference type="EMBL" id="SEO21879.1"/>
    </source>
</evidence>
<comment type="subcellular location">
    <subcellularLocation>
        <location evidence="1">Cell membrane</location>
        <topology evidence="1">Multi-pass membrane protein</topology>
    </subcellularLocation>
</comment>
<evidence type="ECO:0000313" key="9">
    <source>
        <dbReference type="Proteomes" id="UP000199126"/>
    </source>
</evidence>
<feature type="transmembrane region" description="Helical" evidence="7">
    <location>
        <begin position="271"/>
        <end position="291"/>
    </location>
</feature>
<protein>
    <submittedName>
        <fullName evidence="8">Choline/carnitine/betaine transport</fullName>
    </submittedName>
</protein>
<dbReference type="PANTHER" id="PTHR30047">
    <property type="entry name" value="HIGH-AFFINITY CHOLINE TRANSPORT PROTEIN-RELATED"/>
    <property type="match status" value="1"/>
</dbReference>
<dbReference type="InterPro" id="IPR000060">
    <property type="entry name" value="BCCT_transptr"/>
</dbReference>
<reference evidence="9" key="1">
    <citation type="submission" date="2016-10" db="EMBL/GenBank/DDBJ databases">
        <authorList>
            <person name="Varghese N."/>
            <person name="Submissions S."/>
        </authorList>
    </citation>
    <scope>NUCLEOTIDE SEQUENCE [LARGE SCALE GENOMIC DNA]</scope>
    <source>
        <strain evidence="9">CGMCC 1.10121</strain>
    </source>
</reference>
<feature type="transmembrane region" description="Helical" evidence="7">
    <location>
        <begin position="93"/>
        <end position="114"/>
    </location>
</feature>
<gene>
    <name evidence="8" type="ORF">SAMN04487948_101153</name>
</gene>
<evidence type="ECO:0000256" key="2">
    <source>
        <dbReference type="ARBA" id="ARBA00022448"/>
    </source>
</evidence>
<feature type="transmembrane region" description="Helical" evidence="7">
    <location>
        <begin position="148"/>
        <end position="170"/>
    </location>
</feature>
<feature type="transmembrane region" description="Helical" evidence="7">
    <location>
        <begin position="456"/>
        <end position="479"/>
    </location>
</feature>
<evidence type="ECO:0000256" key="7">
    <source>
        <dbReference type="SAM" id="Phobius"/>
    </source>
</evidence>
<feature type="transmembrane region" description="Helical" evidence="7">
    <location>
        <begin position="485"/>
        <end position="505"/>
    </location>
</feature>
<evidence type="ECO:0000256" key="5">
    <source>
        <dbReference type="ARBA" id="ARBA00022989"/>
    </source>
</evidence>
<keyword evidence="9" id="KW-1185">Reference proteome</keyword>
<feature type="transmembrane region" description="Helical" evidence="7">
    <location>
        <begin position="20"/>
        <end position="38"/>
    </location>
</feature>
<dbReference type="RefSeq" id="WP_089820556.1">
    <property type="nucleotide sequence ID" value="NZ_FODV01000001.1"/>
</dbReference>
<keyword evidence="6 7" id="KW-0472">Membrane</keyword>
<dbReference type="GO" id="GO:0022857">
    <property type="term" value="F:transmembrane transporter activity"/>
    <property type="evidence" value="ECO:0007669"/>
    <property type="project" value="InterPro"/>
</dbReference>
<keyword evidence="3" id="KW-1003">Cell membrane</keyword>